<reference evidence="3" key="1">
    <citation type="submission" date="2021-03" db="EMBL/GenBank/DDBJ databases">
        <title>Microbacterium sp. nov., a novel actinobacterium isolated from cow dung.</title>
        <authorList>
            <person name="Zhang L."/>
        </authorList>
    </citation>
    <scope>NUCLEOTIDE SEQUENCE</scope>
    <source>
        <strain evidence="3">NEAU-LLB</strain>
    </source>
</reference>
<feature type="domain" description="TfoX N-terminal" evidence="2">
    <location>
        <begin position="19"/>
        <end position="97"/>
    </location>
</feature>
<dbReference type="SUPFAM" id="SSF159894">
    <property type="entry name" value="YgaC/TfoX-N like"/>
    <property type="match status" value="1"/>
</dbReference>
<protein>
    <submittedName>
        <fullName evidence="3">TfoX/Sxy family protein</fullName>
    </submittedName>
</protein>
<dbReference type="Pfam" id="PF04993">
    <property type="entry name" value="TfoX_N"/>
    <property type="match status" value="1"/>
</dbReference>
<dbReference type="Proteomes" id="UP000680132">
    <property type="component" value="Unassembled WGS sequence"/>
</dbReference>
<gene>
    <name evidence="3" type="ORF">J5V96_04765</name>
</gene>
<evidence type="ECO:0000259" key="2">
    <source>
        <dbReference type="Pfam" id="PF04993"/>
    </source>
</evidence>
<evidence type="ECO:0000313" key="3">
    <source>
        <dbReference type="EMBL" id="MBO3662823.1"/>
    </source>
</evidence>
<accession>A0A939QHC5</accession>
<comment type="caution">
    <text evidence="3">The sequence shown here is derived from an EMBL/GenBank/DDBJ whole genome shotgun (WGS) entry which is preliminary data.</text>
</comment>
<organism evidence="3 4">
    <name type="scientific">Microbacterium stercoris</name>
    <dbReference type="NCBI Taxonomy" id="2820289"/>
    <lineage>
        <taxon>Bacteria</taxon>
        <taxon>Bacillati</taxon>
        <taxon>Actinomycetota</taxon>
        <taxon>Actinomycetes</taxon>
        <taxon>Micrococcales</taxon>
        <taxon>Microbacteriaceae</taxon>
        <taxon>Microbacterium</taxon>
    </lineage>
</organism>
<dbReference type="InterPro" id="IPR007076">
    <property type="entry name" value="TfoX_N"/>
</dbReference>
<dbReference type="AlphaFoldDB" id="A0A939QHC5"/>
<dbReference type="RefSeq" id="WP_208501036.1">
    <property type="nucleotide sequence ID" value="NZ_JAGFOA010000002.1"/>
</dbReference>
<sequence>MAYDEVLADRIRAYAAASDDATEMKMFGGIGWMLRGHVYAGVTRSSLMIPVGKDGFDDALARGAKPLHMGARQMAGFVTVDDPTDEQLAEWIGASIARIAALPPKPPKAPKARKAGAKEQDA</sequence>
<dbReference type="EMBL" id="JAGFOA010000002">
    <property type="protein sequence ID" value="MBO3662823.1"/>
    <property type="molecule type" value="Genomic_DNA"/>
</dbReference>
<feature type="region of interest" description="Disordered" evidence="1">
    <location>
        <begin position="102"/>
        <end position="122"/>
    </location>
</feature>
<proteinExistence type="predicted"/>
<keyword evidence="4" id="KW-1185">Reference proteome</keyword>
<evidence type="ECO:0000256" key="1">
    <source>
        <dbReference type="SAM" id="MobiDB-lite"/>
    </source>
</evidence>
<evidence type="ECO:0000313" key="4">
    <source>
        <dbReference type="Proteomes" id="UP000680132"/>
    </source>
</evidence>
<name>A0A939QHC5_9MICO</name>
<dbReference type="Gene3D" id="3.30.1460.30">
    <property type="entry name" value="YgaC/TfoX-N like chaperone"/>
    <property type="match status" value="1"/>
</dbReference>